<keyword evidence="1" id="KW-0732">Signal</keyword>
<dbReference type="Proteomes" id="UP000009026">
    <property type="component" value="Chromosome"/>
</dbReference>
<feature type="signal peptide" evidence="1">
    <location>
        <begin position="1"/>
        <end position="18"/>
    </location>
</feature>
<protein>
    <submittedName>
        <fullName evidence="2">Uncharacterized protein</fullName>
    </submittedName>
</protein>
<gene>
    <name evidence="2" type="ORF">A176_001734</name>
</gene>
<evidence type="ECO:0000313" key="3">
    <source>
        <dbReference type="Proteomes" id="UP000009026"/>
    </source>
</evidence>
<reference evidence="2 3" key="1">
    <citation type="journal article" date="2016" name="PLoS ONE">
        <title>Complete Genome Sequence and Comparative Genomics of a Novel Myxobacterium Myxococcus hansupus.</title>
        <authorList>
            <person name="Sharma G."/>
            <person name="Narwani T."/>
            <person name="Subramanian S."/>
        </authorList>
    </citation>
    <scope>NUCLEOTIDE SEQUENCE [LARGE SCALE GENOMIC DNA]</scope>
    <source>
        <strain evidence="3">mixupus</strain>
    </source>
</reference>
<evidence type="ECO:0000256" key="1">
    <source>
        <dbReference type="SAM" id="SignalP"/>
    </source>
</evidence>
<dbReference type="PATRIC" id="fig|1297742.4.peg.1757"/>
<dbReference type="EMBL" id="CP012109">
    <property type="protein sequence ID" value="AKQ64822.1"/>
    <property type="molecule type" value="Genomic_DNA"/>
</dbReference>
<accession>A0A0H4XA87</accession>
<feature type="chain" id="PRO_5005213434" evidence="1">
    <location>
        <begin position="19"/>
        <end position="39"/>
    </location>
</feature>
<evidence type="ECO:0000313" key="2">
    <source>
        <dbReference type="EMBL" id="AKQ64822.1"/>
    </source>
</evidence>
<dbReference type="STRING" id="1297742.A176_001734"/>
<keyword evidence="3" id="KW-1185">Reference proteome</keyword>
<name>A0A0H4XA87_9BACT</name>
<sequence>MKLAALALLLLLPLVAGAAPKQLVLLFTGDNGGEVAPCG</sequence>
<proteinExistence type="predicted"/>
<dbReference type="AlphaFoldDB" id="A0A0H4XA87"/>
<dbReference type="KEGG" id="mym:A176_001734"/>
<organism evidence="2 3">
    <name type="scientific">Pseudomyxococcus hansupus</name>
    <dbReference type="NCBI Taxonomy" id="1297742"/>
    <lineage>
        <taxon>Bacteria</taxon>
        <taxon>Pseudomonadati</taxon>
        <taxon>Myxococcota</taxon>
        <taxon>Myxococcia</taxon>
        <taxon>Myxococcales</taxon>
        <taxon>Cystobacterineae</taxon>
        <taxon>Myxococcaceae</taxon>
        <taxon>Pseudomyxococcus</taxon>
    </lineage>
</organism>